<dbReference type="PANTHER" id="PTHR32294">
    <property type="entry name" value="DNA POLYMERASE III SUBUNIT ALPHA"/>
    <property type="match status" value="1"/>
</dbReference>
<dbReference type="Gene3D" id="1.10.150.870">
    <property type="match status" value="1"/>
</dbReference>
<dbReference type="InterPro" id="IPR012340">
    <property type="entry name" value="NA-bd_OB-fold"/>
</dbReference>
<dbReference type="InterPro" id="IPR006308">
    <property type="entry name" value="Pol_III_a_PolC-type_gram_pos"/>
</dbReference>
<dbReference type="GO" id="GO:0003677">
    <property type="term" value="F:DNA binding"/>
    <property type="evidence" value="ECO:0007669"/>
    <property type="project" value="UniProtKB-UniRule"/>
</dbReference>
<dbReference type="Pfam" id="PF14579">
    <property type="entry name" value="HHH_6"/>
    <property type="match status" value="1"/>
</dbReference>
<keyword evidence="6 11" id="KW-0540">Nuclease</keyword>
<dbReference type="InterPro" id="IPR003141">
    <property type="entry name" value="Pol/His_phosphatase_N"/>
</dbReference>
<dbReference type="PATRIC" id="fig|1379.3.peg.388"/>
<dbReference type="Pfam" id="PF02811">
    <property type="entry name" value="PHP"/>
    <property type="match status" value="2"/>
</dbReference>
<evidence type="ECO:0000256" key="10">
    <source>
        <dbReference type="ARBA" id="ARBA00049244"/>
    </source>
</evidence>
<evidence type="ECO:0000256" key="2">
    <source>
        <dbReference type="ARBA" id="ARBA00022490"/>
    </source>
</evidence>
<keyword evidence="2 11" id="KW-0963">Cytoplasm</keyword>
<evidence type="ECO:0000259" key="12">
    <source>
        <dbReference type="SMART" id="SM00479"/>
    </source>
</evidence>
<dbReference type="NCBIfam" id="TIGR00573">
    <property type="entry name" value="dnaq"/>
    <property type="match status" value="1"/>
</dbReference>
<dbReference type="Gene3D" id="2.40.50.140">
    <property type="entry name" value="Nucleic acid-binding proteins"/>
    <property type="match status" value="1"/>
</dbReference>
<evidence type="ECO:0000256" key="5">
    <source>
        <dbReference type="ARBA" id="ARBA00022705"/>
    </source>
</evidence>
<organism evidence="14 15">
    <name type="scientific">Gemella haemolysans</name>
    <dbReference type="NCBI Taxonomy" id="1379"/>
    <lineage>
        <taxon>Bacteria</taxon>
        <taxon>Bacillati</taxon>
        <taxon>Bacillota</taxon>
        <taxon>Bacilli</taxon>
        <taxon>Bacillales</taxon>
        <taxon>Gemellaceae</taxon>
        <taxon>Gemella</taxon>
    </lineage>
</organism>
<dbReference type="PANTHER" id="PTHR32294:SF5">
    <property type="entry name" value="DNA POLYMERASE III POLC-TYPE"/>
    <property type="match status" value="1"/>
</dbReference>
<dbReference type="HAMAP" id="MF_00356">
    <property type="entry name" value="DNApol_PolC"/>
    <property type="match status" value="1"/>
</dbReference>
<dbReference type="Gene3D" id="3.30.1900.20">
    <property type="match status" value="2"/>
</dbReference>
<keyword evidence="8 11" id="KW-0269">Exonuclease</keyword>
<evidence type="ECO:0000256" key="3">
    <source>
        <dbReference type="ARBA" id="ARBA00022679"/>
    </source>
</evidence>
<dbReference type="SUPFAM" id="SSF160975">
    <property type="entry name" value="AF1531-like"/>
    <property type="match status" value="1"/>
</dbReference>
<evidence type="ECO:0000313" key="15">
    <source>
        <dbReference type="Proteomes" id="UP000070355"/>
    </source>
</evidence>
<evidence type="ECO:0000313" key="14">
    <source>
        <dbReference type="EMBL" id="KXB62446.1"/>
    </source>
</evidence>
<dbReference type="Gene3D" id="6.10.140.1510">
    <property type="match status" value="1"/>
</dbReference>
<dbReference type="CDD" id="cd06127">
    <property type="entry name" value="DEDDh"/>
    <property type="match status" value="1"/>
</dbReference>
<comment type="function">
    <text evidence="1 11">Required for replicative DNA synthesis. This DNA polymerase also exhibits 3' to 5' exonuclease activity.</text>
</comment>
<keyword evidence="3 11" id="KW-0808">Transferase</keyword>
<dbReference type="InterPro" id="IPR011708">
    <property type="entry name" value="DNA_pol3_alpha_NTPase_dom"/>
</dbReference>
<dbReference type="NCBIfam" id="TIGR01405">
    <property type="entry name" value="polC_Gram_pos"/>
    <property type="match status" value="1"/>
</dbReference>
<dbReference type="Pfam" id="PF07733">
    <property type="entry name" value="DNA_pol3_alpha"/>
    <property type="match status" value="2"/>
</dbReference>
<dbReference type="GO" id="GO:0008408">
    <property type="term" value="F:3'-5' exonuclease activity"/>
    <property type="evidence" value="ECO:0007669"/>
    <property type="project" value="UniProtKB-UniRule"/>
</dbReference>
<feature type="domain" description="Polymerase/histidinol phosphatase N-terminal" evidence="13">
    <location>
        <begin position="343"/>
        <end position="410"/>
    </location>
</feature>
<dbReference type="EC" id="2.7.7.7" evidence="11"/>
<dbReference type="CDD" id="cd07435">
    <property type="entry name" value="PHP_PolIIIA_POLC"/>
    <property type="match status" value="1"/>
</dbReference>
<comment type="caution">
    <text evidence="14">The sequence shown here is derived from an EMBL/GenBank/DDBJ whole genome shotgun (WGS) entry which is preliminary data.</text>
</comment>
<dbReference type="GO" id="GO:0003887">
    <property type="term" value="F:DNA-directed DNA polymerase activity"/>
    <property type="evidence" value="ECO:0007669"/>
    <property type="project" value="UniProtKB-UniRule"/>
</dbReference>
<evidence type="ECO:0000256" key="7">
    <source>
        <dbReference type="ARBA" id="ARBA00022801"/>
    </source>
</evidence>
<name>A0A134A3Y6_9BACL</name>
<comment type="catalytic activity">
    <reaction evidence="10 11">
        <text>DNA(n) + a 2'-deoxyribonucleoside 5'-triphosphate = DNA(n+1) + diphosphate</text>
        <dbReference type="Rhea" id="RHEA:22508"/>
        <dbReference type="Rhea" id="RHEA-COMP:17339"/>
        <dbReference type="Rhea" id="RHEA-COMP:17340"/>
        <dbReference type="ChEBI" id="CHEBI:33019"/>
        <dbReference type="ChEBI" id="CHEBI:61560"/>
        <dbReference type="ChEBI" id="CHEBI:173112"/>
        <dbReference type="EC" id="2.7.7.7"/>
    </reaction>
</comment>
<dbReference type="Pfam" id="PF00929">
    <property type="entry name" value="RNase_T"/>
    <property type="match status" value="1"/>
</dbReference>
<proteinExistence type="inferred from homology"/>
<dbReference type="OrthoDB" id="9804290at2"/>
<dbReference type="NCBIfam" id="NF001688">
    <property type="entry name" value="PRK00448.1"/>
    <property type="match status" value="1"/>
</dbReference>
<dbReference type="SMART" id="SM00481">
    <property type="entry name" value="POLIIIAc"/>
    <property type="match status" value="1"/>
</dbReference>
<evidence type="ECO:0000256" key="6">
    <source>
        <dbReference type="ARBA" id="ARBA00022722"/>
    </source>
</evidence>
<dbReference type="GO" id="GO:0005737">
    <property type="term" value="C:cytoplasm"/>
    <property type="evidence" value="ECO:0007669"/>
    <property type="project" value="UniProtKB-SubCell"/>
</dbReference>
<dbReference type="InterPro" id="IPR044923">
    <property type="entry name" value="PolC_middle_finger_sf"/>
</dbReference>
<evidence type="ECO:0000256" key="4">
    <source>
        <dbReference type="ARBA" id="ARBA00022695"/>
    </source>
</evidence>
<keyword evidence="5 11" id="KW-0235">DNA replication</keyword>
<evidence type="ECO:0000256" key="11">
    <source>
        <dbReference type="HAMAP-Rule" id="MF_00356"/>
    </source>
</evidence>
<dbReference type="InterPro" id="IPR029460">
    <property type="entry name" value="DNAPol_HHH"/>
</dbReference>
<dbReference type="InterPro" id="IPR013520">
    <property type="entry name" value="Ribonucl_H"/>
</dbReference>
<dbReference type="Gene3D" id="1.10.150.700">
    <property type="entry name" value="PolC, middle finger domain"/>
    <property type="match status" value="1"/>
</dbReference>
<dbReference type="Pfam" id="PF17657">
    <property type="entry name" value="DNA_pol3_finger"/>
    <property type="match status" value="1"/>
</dbReference>
<keyword evidence="4 11" id="KW-0548">Nucleotidyltransferase</keyword>
<evidence type="ECO:0000256" key="9">
    <source>
        <dbReference type="ARBA" id="ARBA00022932"/>
    </source>
</evidence>
<dbReference type="InterPro" id="IPR006054">
    <property type="entry name" value="DnaQ"/>
</dbReference>
<dbReference type="RefSeq" id="WP_060913678.1">
    <property type="nucleotide sequence ID" value="NZ_KQ959928.1"/>
</dbReference>
<dbReference type="EMBL" id="LSDC01000022">
    <property type="protein sequence ID" value="KXB62446.1"/>
    <property type="molecule type" value="Genomic_DNA"/>
</dbReference>
<dbReference type="SMART" id="SM00479">
    <property type="entry name" value="EXOIII"/>
    <property type="match status" value="1"/>
</dbReference>
<dbReference type="GO" id="GO:0006261">
    <property type="term" value="P:DNA-templated DNA replication"/>
    <property type="evidence" value="ECO:0007669"/>
    <property type="project" value="UniProtKB-UniRule"/>
</dbReference>
<dbReference type="Proteomes" id="UP000070355">
    <property type="component" value="Unassembled WGS sequence"/>
</dbReference>
<evidence type="ECO:0000256" key="1">
    <source>
        <dbReference type="ARBA" id="ARBA00003452"/>
    </source>
</evidence>
<gene>
    <name evidence="11" type="primary">polC</name>
    <name evidence="14" type="ORF">HMPREF3186_00391</name>
</gene>
<protein>
    <recommendedName>
        <fullName evidence="11">DNA polymerase III PolC-type</fullName>
        <shortName evidence="11">PolIII</shortName>
        <ecNumber evidence="11">2.7.7.7</ecNumber>
    </recommendedName>
</protein>
<dbReference type="InterPro" id="IPR012337">
    <property type="entry name" value="RNaseH-like_sf"/>
</dbReference>
<dbReference type="Gene3D" id="3.20.20.140">
    <property type="entry name" value="Metal-dependent hydrolases"/>
    <property type="match status" value="1"/>
</dbReference>
<comment type="subcellular location">
    <subcellularLocation>
        <location evidence="11">Cytoplasm</location>
    </subcellularLocation>
</comment>
<dbReference type="InterPro" id="IPR040982">
    <property type="entry name" value="DNA_pol3_finger"/>
</dbReference>
<dbReference type="FunFam" id="3.30.420.10:FF:000045">
    <property type="entry name" value="3'-5' exonuclease DinG"/>
    <property type="match status" value="1"/>
</dbReference>
<dbReference type="InterPro" id="IPR004013">
    <property type="entry name" value="PHP_dom"/>
</dbReference>
<comment type="similarity">
    <text evidence="11">Belongs to the DNA polymerase type-C family. PolC subfamily.</text>
</comment>
<feature type="domain" description="Exonuclease" evidence="12">
    <location>
        <begin position="428"/>
        <end position="595"/>
    </location>
</feature>
<dbReference type="InterPro" id="IPR004805">
    <property type="entry name" value="DnaE2/DnaE/PolC"/>
</dbReference>
<evidence type="ECO:0000256" key="8">
    <source>
        <dbReference type="ARBA" id="ARBA00022839"/>
    </source>
</evidence>
<dbReference type="Gene3D" id="3.30.420.10">
    <property type="entry name" value="Ribonuclease H-like superfamily/Ribonuclease H"/>
    <property type="match status" value="1"/>
</dbReference>
<dbReference type="STRING" id="1379.HMPREF3186_00391"/>
<evidence type="ECO:0000259" key="13">
    <source>
        <dbReference type="SMART" id="SM00481"/>
    </source>
</evidence>
<sequence>MSNKHFSLLVKTLELEEQLSNSKFENYSLDNIEKDNKNKIWTFNFSGESLPSVEELTILIQKLRENFLGDYIVNYRLKVSTEVTDEQIKEFWKYIILENFSEISQVLMESILFSEVEVNNSILTMKIMAPSIWNNFINERKQQIISSYGNLGIEIKDIIPNFSKTDVEAVLESQEEKISQEIVKLEEIEKKEAERKPKEPERKFVAFGGGGGTRYGQEIRDEDIVEIKDVVGYAGDVTIMAQVFGTEEIVHRNGSSQYRLKLTDYSDSIILRLFGNNPNSKFQNKRKNELIDLVKGIKKGQWLKIHGAVSNDPYLRDTIIEPKSIEVAHKEEKKDNYIGRKRIELNTHTKMSQLEGISSAKEYLARAIDWGHEAIAFTDTYGVQAYPEICLSSKGKDIKPIYGLNAFIMDDSITATTNPKELKLKDATYVVFDVETTGLSAERDRLIEIAAVKVKNGAEIDSFESYINPQRPISELITRLTSITNDDVKDAPLEKEVMTNFYNWIDEDDILVAHNAKFDLGFLDTCFERLGLENKNNASIDTLFVSRAENKEAKRHGLSNLAKLYKVRLVQHHRAIYDTKATAEIFVKMLDQLYELGIEYHNEIDEKIDLELAHKRSRTFPCSILVKNAKGLKDLFRLVSYSCTKYLNSAKPTIPRSLLAQYREDLLIGSGNGDNEVFEELLNSKEAKVEDIIDFYDYIEIQPKHHYANFIRNERIADNAELEEILKKLIQLAKKKEKVVVATGDCYYLDEYQHVYRQILRLTVKSNPGARDLKPMATLLTTEEMLKEFSYLDEQLREELVIDNTHKINDMIELVVPLKDKLYTPNIEGAADEVRNLSYDMAHRIYGEELPEIVEKRLEKELASIIGNGFSVVYLISHKLVKKSLDDGYLVGSRGSVGSSLVATMMEITEVNPLAPHYVCPKCKHSEFFLNAEYASGFDLPNKNCPHCDVKMTKDGQDIPFETFLGFNGDKVPDIDLNFSGEYQATAHNFTKEIFGEDYVYRAGTISTVAEKTAYSFTRDYYEKNEIEKRSIDIERIAAGCEGSKRTTGQHPGGILVVPNDMDIFDFTPYQFPADDETSPWRTTHFDFHSIHDNILKFDILGHDDPTMIRKLQDLSGIDPKTIDVSDPEVMGIFSTVEALGVTRDQVDSASGTFGIPEFGTNFVIQMLDDTKPTTYSELVQISGLSHGTDVWLGNAQELIKNGTCELKDVIGCRDDIMVYLIHAGLEEGLSFKIMESVRKGKGLTEDFEKEMIDNNVPEWYIDSCKKIKYMFPKAHACAYVLMALRIAWFKVHQPLTYYCAYYSVRASDFDIITVVKGAETLKAKIKEIKTTDKNELSNKDKDALVSYEIANEMMERGFTFSKVDLEKSASHDYIIEGKTLIPPFSIVPGLGDNVANKIVQAREEKAFLSIEDFSKRGSVSFTVVEYLREMGTLKGLPEKAQLSFFDEL</sequence>
<dbReference type="InterPro" id="IPR036397">
    <property type="entry name" value="RNaseH_sf"/>
</dbReference>
<keyword evidence="9 11" id="KW-0239">DNA-directed DNA polymerase</keyword>
<dbReference type="SUPFAM" id="SSF53098">
    <property type="entry name" value="Ribonuclease H-like"/>
    <property type="match status" value="1"/>
</dbReference>
<keyword evidence="7 11" id="KW-0378">Hydrolase</keyword>
<accession>A0A134A3Y6</accession>
<reference evidence="15" key="1">
    <citation type="submission" date="2016-01" db="EMBL/GenBank/DDBJ databases">
        <authorList>
            <person name="Mitreva M."/>
            <person name="Pepin K.H."/>
            <person name="Mihindukulasuriya K.A."/>
            <person name="Fulton R."/>
            <person name="Fronick C."/>
            <person name="O'Laughlin M."/>
            <person name="Miner T."/>
            <person name="Herter B."/>
            <person name="Rosa B.A."/>
            <person name="Cordes M."/>
            <person name="Tomlinson C."/>
            <person name="Wollam A."/>
            <person name="Palsikar V.B."/>
            <person name="Mardis E.R."/>
            <person name="Wilson R.K."/>
        </authorList>
    </citation>
    <scope>NUCLEOTIDE SEQUENCE [LARGE SCALE GENOMIC DNA]</scope>
    <source>
        <strain evidence="15">DNF01167</strain>
    </source>
</reference>